<accession>A0A5N7KN05</accession>
<feature type="transmembrane region" description="Helical" evidence="6">
    <location>
        <begin position="43"/>
        <end position="63"/>
    </location>
</feature>
<evidence type="ECO:0000313" key="8">
    <source>
        <dbReference type="Proteomes" id="UP000326112"/>
    </source>
</evidence>
<dbReference type="EMBL" id="VUAZ01000097">
    <property type="protein sequence ID" value="MPR03573.1"/>
    <property type="molecule type" value="Genomic_DNA"/>
</dbReference>
<evidence type="ECO:0000256" key="1">
    <source>
        <dbReference type="ARBA" id="ARBA00004651"/>
    </source>
</evidence>
<gene>
    <name evidence="7" type="ORF">F0169_16730</name>
</gene>
<evidence type="ECO:0000256" key="3">
    <source>
        <dbReference type="ARBA" id="ARBA00022692"/>
    </source>
</evidence>
<keyword evidence="3 6" id="KW-0812">Transmembrane</keyword>
<dbReference type="PANTHER" id="PTHR30561">
    <property type="entry name" value="SMR FAMILY PROTON-DEPENDENT DRUG EFFLUX TRANSPORTER SUGE"/>
    <property type="match status" value="1"/>
</dbReference>
<dbReference type="InterPro" id="IPR037185">
    <property type="entry name" value="EmrE-like"/>
</dbReference>
<keyword evidence="2" id="KW-1003">Cell membrane</keyword>
<reference evidence="7 8" key="2">
    <citation type="journal article" date="2023" name="Plant Pathol.">
        <title>Dismantling and reorganizing Pseudomonas marginalis sensu#lato.</title>
        <authorList>
            <person name="Sawada H."/>
            <person name="Fujikawa T."/>
            <person name="Satou M."/>
        </authorList>
    </citation>
    <scope>NUCLEOTIDE SEQUENCE [LARGE SCALE GENOMIC DNA]</scope>
    <source>
        <strain evidence="7 8">MAFF 212408</strain>
    </source>
</reference>
<keyword evidence="5 6" id="KW-0472">Membrane</keyword>
<proteinExistence type="predicted"/>
<sequence>MKRFYILGFLSLIFFDTLAQVSFKYASMHAEPLTMDVAWLARVFGHPWIYGAFVGYIGAFFTWMTLMKHAPIGPAFAASYLELISVTLVSVWLFNDTLTLPKVIGGLLIVAGILCLARQETPQDKTAETALETSAS</sequence>
<feature type="transmembrane region" description="Helical" evidence="6">
    <location>
        <begin position="75"/>
        <end position="94"/>
    </location>
</feature>
<evidence type="ECO:0000313" key="7">
    <source>
        <dbReference type="EMBL" id="MPR03573.1"/>
    </source>
</evidence>
<dbReference type="Proteomes" id="UP000326112">
    <property type="component" value="Unassembled WGS sequence"/>
</dbReference>
<feature type="transmembrane region" description="Helical" evidence="6">
    <location>
        <begin position="100"/>
        <end position="117"/>
    </location>
</feature>
<comment type="caution">
    <text evidence="7">The sequence shown here is derived from an EMBL/GenBank/DDBJ whole genome shotgun (WGS) entry which is preliminary data.</text>
</comment>
<dbReference type="SUPFAM" id="SSF103481">
    <property type="entry name" value="Multidrug resistance efflux transporter EmrE"/>
    <property type="match status" value="1"/>
</dbReference>
<evidence type="ECO:0000256" key="4">
    <source>
        <dbReference type="ARBA" id="ARBA00022989"/>
    </source>
</evidence>
<dbReference type="PANTHER" id="PTHR30561:SF9">
    <property type="entry name" value="4-AMINO-4-DEOXY-L-ARABINOSE-PHOSPHOUNDECAPRENOL FLIPPASE SUBUNIT ARNF-RELATED"/>
    <property type="match status" value="1"/>
</dbReference>
<keyword evidence="4 6" id="KW-1133">Transmembrane helix</keyword>
<organism evidence="7 8">
    <name type="scientific">Pseudomonas kitaguniensis</name>
    <dbReference type="NCBI Taxonomy" id="2607908"/>
    <lineage>
        <taxon>Bacteria</taxon>
        <taxon>Pseudomonadati</taxon>
        <taxon>Pseudomonadota</taxon>
        <taxon>Gammaproteobacteria</taxon>
        <taxon>Pseudomonadales</taxon>
        <taxon>Pseudomonadaceae</taxon>
        <taxon>Pseudomonas</taxon>
    </lineage>
</organism>
<dbReference type="InterPro" id="IPR000390">
    <property type="entry name" value="Small_drug/metabolite_transptr"/>
</dbReference>
<evidence type="ECO:0000256" key="5">
    <source>
        <dbReference type="ARBA" id="ARBA00023136"/>
    </source>
</evidence>
<keyword evidence="8" id="KW-1185">Reference proteome</keyword>
<dbReference type="Gene3D" id="1.10.3730.20">
    <property type="match status" value="1"/>
</dbReference>
<name>A0A5N7KN05_9PSED</name>
<protein>
    <submittedName>
        <fullName evidence="7">EamA family transporter</fullName>
    </submittedName>
</protein>
<evidence type="ECO:0000256" key="2">
    <source>
        <dbReference type="ARBA" id="ARBA00022475"/>
    </source>
</evidence>
<evidence type="ECO:0000256" key="6">
    <source>
        <dbReference type="SAM" id="Phobius"/>
    </source>
</evidence>
<reference evidence="7 8" key="1">
    <citation type="journal article" date="2020" name="Int. J. Syst. Evol. Microbiol.">
        <title>Pseudomonas kitaguniensis sp. nov., a pathogen causing bacterial rot of Welsh onion in Japan.</title>
        <authorList>
            <person name="Sawada H."/>
            <person name="Fujikawa T."/>
            <person name="Nishiwaki Y."/>
            <person name="Horita H."/>
        </authorList>
    </citation>
    <scope>NUCLEOTIDE SEQUENCE [LARGE SCALE GENOMIC DNA]</scope>
    <source>
        <strain evidence="7 8">MAFF 212408</strain>
    </source>
</reference>
<comment type="subcellular location">
    <subcellularLocation>
        <location evidence="1">Cell membrane</location>
        <topology evidence="1">Multi-pass membrane protein</topology>
    </subcellularLocation>
</comment>
<dbReference type="RefSeq" id="WP_152747125.1">
    <property type="nucleotide sequence ID" value="NZ_VUAZ01000097.1"/>
</dbReference>